<keyword evidence="2" id="KW-1185">Reference proteome</keyword>
<comment type="caution">
    <text evidence="1">The sequence shown here is derived from an EMBL/GenBank/DDBJ whole genome shotgun (WGS) entry which is preliminary data.</text>
</comment>
<accession>A0A0V0RLR7</accession>
<organism evidence="1 2">
    <name type="scientific">Trichinella nelsoni</name>
    <dbReference type="NCBI Taxonomy" id="6336"/>
    <lineage>
        <taxon>Eukaryota</taxon>
        <taxon>Metazoa</taxon>
        <taxon>Ecdysozoa</taxon>
        <taxon>Nematoda</taxon>
        <taxon>Enoplea</taxon>
        <taxon>Dorylaimia</taxon>
        <taxon>Trichinellida</taxon>
        <taxon>Trichinellidae</taxon>
        <taxon>Trichinella</taxon>
    </lineage>
</organism>
<protein>
    <submittedName>
        <fullName evidence="1">Uncharacterized protein</fullName>
    </submittedName>
</protein>
<evidence type="ECO:0000313" key="2">
    <source>
        <dbReference type="Proteomes" id="UP000054630"/>
    </source>
</evidence>
<dbReference type="AlphaFoldDB" id="A0A0V0RLR7"/>
<dbReference type="Proteomes" id="UP000054630">
    <property type="component" value="Unassembled WGS sequence"/>
</dbReference>
<dbReference type="EMBL" id="JYDL01000131">
    <property type="protein sequence ID" value="KRX15428.1"/>
    <property type="molecule type" value="Genomic_DNA"/>
</dbReference>
<reference evidence="1 2" key="1">
    <citation type="submission" date="2015-01" db="EMBL/GenBank/DDBJ databases">
        <title>Evolution of Trichinella species and genotypes.</title>
        <authorList>
            <person name="Korhonen P.K."/>
            <person name="Edoardo P."/>
            <person name="Giuseppe L.R."/>
            <person name="Gasser R.B."/>
        </authorList>
    </citation>
    <scope>NUCLEOTIDE SEQUENCE [LARGE SCALE GENOMIC DNA]</scope>
    <source>
        <strain evidence="1">ISS37</strain>
    </source>
</reference>
<gene>
    <name evidence="1" type="ORF">T07_10439</name>
</gene>
<sequence length="149" mass="17353">MRRFFTPSLFKVERKFETATILYFCKLFFAYFVASDIAERACAVCAKFEISQLCGVVYWTDDLVERLPDLLCFALFRFRSALAGNWQHLLPIIACLTCYCRTSWALARYPLLFNEHFSPVCRQVNRQCVSKREIDSEQTIDVPSTYALS</sequence>
<name>A0A0V0RLR7_9BILA</name>
<proteinExistence type="predicted"/>
<evidence type="ECO:0000313" key="1">
    <source>
        <dbReference type="EMBL" id="KRX15428.1"/>
    </source>
</evidence>